<dbReference type="InterPro" id="IPR011935">
    <property type="entry name" value="CHP02231"/>
</dbReference>
<feature type="domain" description="DUF4139" evidence="2">
    <location>
        <begin position="325"/>
        <end position="644"/>
    </location>
</feature>
<proteinExistence type="predicted"/>
<accession>A0A2S6NAF1</accession>
<evidence type="ECO:0000313" key="4">
    <source>
        <dbReference type="EMBL" id="PPQ31586.1"/>
    </source>
</evidence>
<dbReference type="EMBL" id="NHSJ01000055">
    <property type="protein sequence ID" value="PPQ31586.1"/>
    <property type="molecule type" value="Genomic_DNA"/>
</dbReference>
<feature type="domain" description="DUF4140" evidence="3">
    <location>
        <begin position="145"/>
        <end position="239"/>
    </location>
</feature>
<keyword evidence="5" id="KW-1185">Reference proteome</keyword>
<evidence type="ECO:0000259" key="3">
    <source>
        <dbReference type="Pfam" id="PF13600"/>
    </source>
</evidence>
<gene>
    <name evidence="4" type="ORF">CCR94_08530</name>
</gene>
<comment type="caution">
    <text evidence="4">The sequence shown here is derived from an EMBL/GenBank/DDBJ whole genome shotgun (WGS) entry which is preliminary data.</text>
</comment>
<protein>
    <recommendedName>
        <fullName evidence="6">DUF4139 domain-containing protein</fullName>
    </recommendedName>
</protein>
<dbReference type="AlphaFoldDB" id="A0A2S6NAF1"/>
<dbReference type="NCBIfam" id="TIGR02231">
    <property type="entry name" value="mucoidy inhibitor MuiA family protein"/>
    <property type="match status" value="1"/>
</dbReference>
<dbReference type="Proteomes" id="UP000239089">
    <property type="component" value="Unassembled WGS sequence"/>
</dbReference>
<organism evidence="4 5">
    <name type="scientific">Rhodoblastus sphagnicola</name>
    <dbReference type="NCBI Taxonomy" id="333368"/>
    <lineage>
        <taxon>Bacteria</taxon>
        <taxon>Pseudomonadati</taxon>
        <taxon>Pseudomonadota</taxon>
        <taxon>Alphaproteobacteria</taxon>
        <taxon>Hyphomicrobiales</taxon>
        <taxon>Rhodoblastaceae</taxon>
        <taxon>Rhodoblastus</taxon>
    </lineage>
</organism>
<feature type="region of interest" description="Disordered" evidence="1">
    <location>
        <begin position="1"/>
        <end position="39"/>
    </location>
</feature>
<evidence type="ECO:0000259" key="2">
    <source>
        <dbReference type="Pfam" id="PF13598"/>
    </source>
</evidence>
<dbReference type="InterPro" id="IPR025554">
    <property type="entry name" value="DUF4140"/>
</dbReference>
<feature type="compositionally biased region" description="Low complexity" evidence="1">
    <location>
        <begin position="10"/>
        <end position="31"/>
    </location>
</feature>
<evidence type="ECO:0000256" key="1">
    <source>
        <dbReference type="SAM" id="MobiDB-lite"/>
    </source>
</evidence>
<evidence type="ECO:0008006" key="6">
    <source>
        <dbReference type="Google" id="ProtNLM"/>
    </source>
</evidence>
<dbReference type="InterPro" id="IPR037291">
    <property type="entry name" value="DUF4139"/>
</dbReference>
<dbReference type="Pfam" id="PF13600">
    <property type="entry name" value="DUF4140"/>
    <property type="match status" value="1"/>
</dbReference>
<name>A0A2S6NAF1_9HYPH</name>
<reference evidence="4 5" key="1">
    <citation type="journal article" date="2018" name="Arch. Microbiol.">
        <title>New insights into the metabolic potential of the phototrophic purple bacterium Rhodopila globiformis DSM 161(T) from its draft genome sequence and evidence for a vanadium-dependent nitrogenase.</title>
        <authorList>
            <person name="Imhoff J.F."/>
            <person name="Rahn T."/>
            <person name="Kunzel S."/>
            <person name="Neulinger S.C."/>
        </authorList>
    </citation>
    <scope>NUCLEOTIDE SEQUENCE [LARGE SCALE GENOMIC DNA]</scope>
    <source>
        <strain evidence="4 5">DSM 16996</strain>
    </source>
</reference>
<dbReference type="PANTHER" id="PTHR31005:SF8">
    <property type="entry name" value="DUF4139 DOMAIN-CONTAINING PROTEIN"/>
    <property type="match status" value="1"/>
</dbReference>
<dbReference type="PANTHER" id="PTHR31005">
    <property type="entry name" value="DUF4139 DOMAIN-CONTAINING PROTEIN"/>
    <property type="match status" value="1"/>
</dbReference>
<sequence>MRNFPRRNGSSRPQTTSQRSVTSVSGGTSPTAARLTTPLAPHMAAVRTSKVTALPLRARCARIHAVTSLSSNREDFGGAGGNVQYSPRKPGLRRKKHAIARLHCGQASDPESTPMRLLLSFAALCLACPALKAAEIEASSRIESVTLYPDAAQATRAIEVDLPAGASRVVLRGLPASLDASTLQIAGEGDNALILGAVDVRRTAAKPDSGFEAQLKALRDEREAAQVKVDALAAKVAMIQAYGQKGPQASDDKPFSAPDWSAAFDLLGSALARNGEDLRLARAAVAGIETRIRALEAAKPAPGPRGAAQDVAVDVEAPVLGKYRLSLTYRLRGARWTPAYEARLTTGDKGKGSKLELLRRAAISQRTGEDFDNVTLSLAAFPAASGASAPEPQPQRIDFFEPPVMGAAMRAAPAPAAAPPAMAEDSAMPKRREAAKPQMAQIESHGVQAFFRAPGKVSLASDGTTKLVALSAQTPAVELSWKTAPALDPRAFLAAHFVNGEEAPLLPGPVTLYRDGAMIGQGALKMVAAQEAADLGFGPDERVSVTRAPIKRKENEPNWYGQTKTETREYKTVLRNLHDFPVNLLVADQTPYSETNAINVELLPQTTQGADKDPEGKRGLLNWRFSLAPNESKEVRLAYRMKWPADREVVVPGAD</sequence>
<evidence type="ECO:0000313" key="5">
    <source>
        <dbReference type="Proteomes" id="UP000239089"/>
    </source>
</evidence>
<dbReference type="Pfam" id="PF13598">
    <property type="entry name" value="DUF4139"/>
    <property type="match status" value="1"/>
</dbReference>